<accession>A0A183TDH7</accession>
<proteinExistence type="predicted"/>
<sequence>LLKRLKLFDPNEDIDSCTNSHLWDDFDKMEAISDADEESDADGTESISFHSTPRPNIRPFFGHTGSSEETLSVVSQIPI</sequence>
<dbReference type="WBParaSite" id="SSLN_0001507201-mRNA-1">
    <property type="protein sequence ID" value="SSLN_0001507201-mRNA-1"/>
    <property type="gene ID" value="SSLN_0001507201"/>
</dbReference>
<dbReference type="AlphaFoldDB" id="A0A183TDH7"/>
<reference evidence="2" key="1">
    <citation type="submission" date="2016-06" db="UniProtKB">
        <authorList>
            <consortium name="WormBaseParasite"/>
        </authorList>
    </citation>
    <scope>IDENTIFICATION</scope>
</reference>
<name>A0A183TDH7_SCHSO</name>
<feature type="compositionally biased region" description="Acidic residues" evidence="1">
    <location>
        <begin position="33"/>
        <end position="43"/>
    </location>
</feature>
<organism evidence="2">
    <name type="scientific">Schistocephalus solidus</name>
    <name type="common">Tapeworm</name>
    <dbReference type="NCBI Taxonomy" id="70667"/>
    <lineage>
        <taxon>Eukaryota</taxon>
        <taxon>Metazoa</taxon>
        <taxon>Spiralia</taxon>
        <taxon>Lophotrochozoa</taxon>
        <taxon>Platyhelminthes</taxon>
        <taxon>Cestoda</taxon>
        <taxon>Eucestoda</taxon>
        <taxon>Diphyllobothriidea</taxon>
        <taxon>Diphyllobothriidae</taxon>
        <taxon>Schistocephalus</taxon>
    </lineage>
</organism>
<protein>
    <submittedName>
        <fullName evidence="2">Zinc finger, BED-type containing 4</fullName>
    </submittedName>
</protein>
<feature type="region of interest" description="Disordered" evidence="1">
    <location>
        <begin position="33"/>
        <end position="65"/>
    </location>
</feature>
<evidence type="ECO:0000313" key="2">
    <source>
        <dbReference type="WBParaSite" id="SSLN_0001507201-mRNA-1"/>
    </source>
</evidence>
<evidence type="ECO:0000256" key="1">
    <source>
        <dbReference type="SAM" id="MobiDB-lite"/>
    </source>
</evidence>